<evidence type="ECO:0000256" key="3">
    <source>
        <dbReference type="ARBA" id="ARBA00023163"/>
    </source>
</evidence>
<evidence type="ECO:0000256" key="2">
    <source>
        <dbReference type="ARBA" id="ARBA00023125"/>
    </source>
</evidence>
<proteinExistence type="predicted"/>
<keyword evidence="3" id="KW-0804">Transcription</keyword>
<dbReference type="GO" id="GO:0000976">
    <property type="term" value="F:transcription cis-regulatory region binding"/>
    <property type="evidence" value="ECO:0007669"/>
    <property type="project" value="TreeGrafter"/>
</dbReference>
<dbReference type="InterPro" id="IPR050109">
    <property type="entry name" value="HTH-type_TetR-like_transc_reg"/>
</dbReference>
<dbReference type="PROSITE" id="PS50977">
    <property type="entry name" value="HTH_TETR_2"/>
    <property type="match status" value="1"/>
</dbReference>
<dbReference type="InterPro" id="IPR001647">
    <property type="entry name" value="HTH_TetR"/>
</dbReference>
<evidence type="ECO:0000313" key="6">
    <source>
        <dbReference type="EMBL" id="OLV15659.1"/>
    </source>
</evidence>
<dbReference type="PANTHER" id="PTHR30055:SF234">
    <property type="entry name" value="HTH-TYPE TRANSCRIPTIONAL REGULATOR BETI"/>
    <property type="match status" value="1"/>
</dbReference>
<dbReference type="Proteomes" id="UP000186607">
    <property type="component" value="Unassembled WGS sequence"/>
</dbReference>
<dbReference type="PROSITE" id="PS01081">
    <property type="entry name" value="HTH_TETR_1"/>
    <property type="match status" value="1"/>
</dbReference>
<evidence type="ECO:0000259" key="5">
    <source>
        <dbReference type="PROSITE" id="PS50977"/>
    </source>
</evidence>
<keyword evidence="7" id="KW-1185">Reference proteome</keyword>
<dbReference type="GO" id="GO:0003700">
    <property type="term" value="F:DNA-binding transcription factor activity"/>
    <property type="evidence" value="ECO:0007669"/>
    <property type="project" value="TreeGrafter"/>
</dbReference>
<keyword evidence="2 4" id="KW-0238">DNA-binding</keyword>
<evidence type="ECO:0000313" key="7">
    <source>
        <dbReference type="Proteomes" id="UP000186607"/>
    </source>
</evidence>
<sequence length="213" mass="23438">MVFMTLRERKRLRTRQAILTAATDLFERHGYTETTLDDIAAAAEISKRAIFSYFASKEDLLFPESDARIGAAIDAIAARQPGDGPVQVLLRAMTTSTQESDDLTGRRAALRLRLMRTVPAVRGRALQHQFDAQREIARHLAAVFPADLSPISAAALTGAFIGAVTGVLDLFFEEQEPPQDPVELRATLLRVTQMALTPWLDTSSGERDLSSDI</sequence>
<comment type="caution">
    <text evidence="6">The sequence shown here is derived from an EMBL/GenBank/DDBJ whole genome shotgun (WGS) entry which is preliminary data.</text>
</comment>
<dbReference type="Pfam" id="PF00440">
    <property type="entry name" value="TetR_N"/>
    <property type="match status" value="1"/>
</dbReference>
<evidence type="ECO:0000256" key="4">
    <source>
        <dbReference type="PROSITE-ProRule" id="PRU00335"/>
    </source>
</evidence>
<keyword evidence="1" id="KW-0805">Transcription regulation</keyword>
<feature type="domain" description="HTH tetR-type" evidence="5">
    <location>
        <begin position="12"/>
        <end position="72"/>
    </location>
</feature>
<dbReference type="Gene3D" id="1.10.357.10">
    <property type="entry name" value="Tetracycline Repressor, domain 2"/>
    <property type="match status" value="1"/>
</dbReference>
<feature type="DNA-binding region" description="H-T-H motif" evidence="4">
    <location>
        <begin position="35"/>
        <end position="54"/>
    </location>
</feature>
<protein>
    <submittedName>
        <fullName evidence="6">Transcriptional regulator, TetR family</fullName>
    </submittedName>
</protein>
<name>A0A1U7NRW1_9DEIO</name>
<dbReference type="SUPFAM" id="SSF46689">
    <property type="entry name" value="Homeodomain-like"/>
    <property type="match status" value="1"/>
</dbReference>
<dbReference type="AlphaFoldDB" id="A0A1U7NRW1"/>
<dbReference type="PRINTS" id="PR00455">
    <property type="entry name" value="HTHTETR"/>
</dbReference>
<dbReference type="Gene3D" id="1.10.10.60">
    <property type="entry name" value="Homeodomain-like"/>
    <property type="match status" value="1"/>
</dbReference>
<gene>
    <name evidence="6" type="ORF">BOO71_0014218</name>
</gene>
<dbReference type="InterPro" id="IPR009057">
    <property type="entry name" value="Homeodomain-like_sf"/>
</dbReference>
<dbReference type="InterPro" id="IPR023772">
    <property type="entry name" value="DNA-bd_HTH_TetR-type_CS"/>
</dbReference>
<evidence type="ECO:0000256" key="1">
    <source>
        <dbReference type="ARBA" id="ARBA00023015"/>
    </source>
</evidence>
<dbReference type="PANTHER" id="PTHR30055">
    <property type="entry name" value="HTH-TYPE TRANSCRIPTIONAL REGULATOR RUTR"/>
    <property type="match status" value="1"/>
</dbReference>
<dbReference type="FunFam" id="1.10.10.60:FF:000141">
    <property type="entry name" value="TetR family transcriptional regulator"/>
    <property type="match status" value="1"/>
</dbReference>
<dbReference type="STRING" id="249408.BOO71_0014218"/>
<reference evidence="6 7" key="1">
    <citation type="submission" date="2017-01" db="EMBL/GenBank/DDBJ databases">
        <title>Genome Analysis of Deinococcus marmoris KOPRI26562.</title>
        <authorList>
            <person name="Kim J.H."/>
            <person name="Oh H.-M."/>
        </authorList>
    </citation>
    <scope>NUCLEOTIDE SEQUENCE [LARGE SCALE GENOMIC DNA]</scope>
    <source>
        <strain evidence="6 7">KOPRI26562</strain>
    </source>
</reference>
<accession>A0A1U7NRW1</accession>
<dbReference type="EMBL" id="MSTI01000170">
    <property type="protein sequence ID" value="OLV15659.1"/>
    <property type="molecule type" value="Genomic_DNA"/>
</dbReference>
<organism evidence="6 7">
    <name type="scientific">Deinococcus marmoris</name>
    <dbReference type="NCBI Taxonomy" id="249408"/>
    <lineage>
        <taxon>Bacteria</taxon>
        <taxon>Thermotogati</taxon>
        <taxon>Deinococcota</taxon>
        <taxon>Deinococci</taxon>
        <taxon>Deinococcales</taxon>
        <taxon>Deinococcaceae</taxon>
        <taxon>Deinococcus</taxon>
    </lineage>
</organism>